<feature type="transmembrane region" description="Helical" evidence="2">
    <location>
        <begin position="103"/>
        <end position="125"/>
    </location>
</feature>
<name>A0ABT2JD75_9PSEU</name>
<feature type="compositionally biased region" description="Pro residues" evidence="1">
    <location>
        <begin position="296"/>
        <end position="334"/>
    </location>
</feature>
<dbReference type="InterPro" id="IPR043725">
    <property type="entry name" value="DUF5667"/>
</dbReference>
<feature type="domain" description="DUF5667" evidence="3">
    <location>
        <begin position="128"/>
        <end position="175"/>
    </location>
</feature>
<evidence type="ECO:0000313" key="5">
    <source>
        <dbReference type="Proteomes" id="UP001156441"/>
    </source>
</evidence>
<dbReference type="Proteomes" id="UP001156441">
    <property type="component" value="Unassembled WGS sequence"/>
</dbReference>
<gene>
    <name evidence="4" type="ORF">JT362_21360</name>
</gene>
<dbReference type="EMBL" id="JAFFZE010000016">
    <property type="protein sequence ID" value="MCT2585671.1"/>
    <property type="molecule type" value="Genomic_DNA"/>
</dbReference>
<organism evidence="4 5">
    <name type="scientific">Actinophytocola gossypii</name>
    <dbReference type="NCBI Taxonomy" id="2812003"/>
    <lineage>
        <taxon>Bacteria</taxon>
        <taxon>Bacillati</taxon>
        <taxon>Actinomycetota</taxon>
        <taxon>Actinomycetes</taxon>
        <taxon>Pseudonocardiales</taxon>
        <taxon>Pseudonocardiaceae</taxon>
    </lineage>
</organism>
<keyword evidence="2" id="KW-0472">Membrane</keyword>
<comment type="caution">
    <text evidence="4">The sequence shown here is derived from an EMBL/GenBank/DDBJ whole genome shotgun (WGS) entry which is preliminary data.</text>
</comment>
<feature type="compositionally biased region" description="Basic and acidic residues" evidence="1">
    <location>
        <begin position="36"/>
        <end position="46"/>
    </location>
</feature>
<keyword evidence="5" id="KW-1185">Reference proteome</keyword>
<evidence type="ECO:0000256" key="1">
    <source>
        <dbReference type="SAM" id="MobiDB-lite"/>
    </source>
</evidence>
<accession>A0ABT2JD75</accession>
<evidence type="ECO:0000256" key="2">
    <source>
        <dbReference type="SAM" id="Phobius"/>
    </source>
</evidence>
<protein>
    <recommendedName>
        <fullName evidence="3">DUF5667 domain-containing protein</fullName>
    </recommendedName>
</protein>
<reference evidence="4 5" key="1">
    <citation type="submission" date="2021-02" db="EMBL/GenBank/DDBJ databases">
        <title>Actinophytocola xerophila sp. nov., isolated from soil of cotton cropping field.</title>
        <authorList>
            <person name="Huang R."/>
            <person name="Chen X."/>
            <person name="Ge X."/>
            <person name="Liu W."/>
        </authorList>
    </citation>
    <scope>NUCLEOTIDE SEQUENCE [LARGE SCALE GENOMIC DNA]</scope>
    <source>
        <strain evidence="4 5">S1-96</strain>
    </source>
</reference>
<dbReference type="RefSeq" id="WP_260193345.1">
    <property type="nucleotide sequence ID" value="NZ_JAFFZE010000016.1"/>
</dbReference>
<evidence type="ECO:0000259" key="3">
    <source>
        <dbReference type="Pfam" id="PF18915"/>
    </source>
</evidence>
<keyword evidence="2" id="KW-0812">Transmembrane</keyword>
<evidence type="ECO:0000313" key="4">
    <source>
        <dbReference type="EMBL" id="MCT2585671.1"/>
    </source>
</evidence>
<sequence length="386" mass="39448">MDTGSEPDRPDSAVGDDAAGVAPVLAALAPLTAPTADERARMRERVLAGLSEPAPGDRVRPQRVASGRVARASRGPRGRRGPTRGGGREDRPARPLSGARGRLAVAAVALLALVGSLTGMSLLLARDALPGDALYGFKRTAEAAALGLTFGDESKALKHLDFASARITELETLATRYPGASGAPIGSYLTALTDFDNDAAAGSRQLIALATRADGSQLELLGTWARRHSARLTDVTLPAAVRGREAASLTLLGRIAGRADALLARMDCYQITSGSFDDVGALPASGTCERVSGSVPPAPAPSPADPAPTSTPRPPAGTEPEPQTPTPPLPPLVPVPDVASVLPETPAPGARSEPTEPLPSVEVPLPLPQVEVPPLLPGLPGVRIGG</sequence>
<dbReference type="Pfam" id="PF18915">
    <property type="entry name" value="DUF5667"/>
    <property type="match status" value="1"/>
</dbReference>
<proteinExistence type="predicted"/>
<feature type="compositionally biased region" description="Low complexity" evidence="1">
    <location>
        <begin position="358"/>
        <end position="373"/>
    </location>
</feature>
<keyword evidence="2" id="KW-1133">Transmembrane helix</keyword>
<feature type="region of interest" description="Disordered" evidence="1">
    <location>
        <begin position="286"/>
        <end position="386"/>
    </location>
</feature>
<feature type="region of interest" description="Disordered" evidence="1">
    <location>
        <begin position="30"/>
        <end position="96"/>
    </location>
</feature>
<feature type="compositionally biased region" description="Low complexity" evidence="1">
    <location>
        <begin position="63"/>
        <end position="73"/>
    </location>
</feature>